<dbReference type="Pfam" id="PF16197">
    <property type="entry name" value="KAsynt_C_assoc"/>
    <property type="match status" value="1"/>
</dbReference>
<evidence type="ECO:0000256" key="3">
    <source>
        <dbReference type="SAM" id="MobiDB-lite"/>
    </source>
</evidence>
<reference evidence="7" key="1">
    <citation type="journal article" date="2019" name="Int. J. Syst. Evol. Microbiol.">
        <title>The Global Catalogue of Microorganisms (GCM) 10K type strain sequencing project: providing services to taxonomists for standard genome sequencing and annotation.</title>
        <authorList>
            <consortium name="The Broad Institute Genomics Platform"/>
            <consortium name="The Broad Institute Genome Sequencing Center for Infectious Disease"/>
            <person name="Wu L."/>
            <person name="Ma J."/>
        </authorList>
    </citation>
    <scope>NUCLEOTIDE SEQUENCE [LARGE SCALE GENOMIC DNA]</scope>
    <source>
        <strain evidence="7">JCM 9918</strain>
    </source>
</reference>
<dbReference type="SUPFAM" id="SSF52151">
    <property type="entry name" value="FabD/lysophospholipase-like"/>
    <property type="match status" value="1"/>
</dbReference>
<dbReference type="Gene3D" id="3.40.47.10">
    <property type="match status" value="1"/>
</dbReference>
<feature type="non-terminal residue" evidence="6">
    <location>
        <position position="1"/>
    </location>
</feature>
<dbReference type="RefSeq" id="WP_380970253.1">
    <property type="nucleotide sequence ID" value="NZ_JBHSNZ010000130.1"/>
</dbReference>
<evidence type="ECO:0000313" key="6">
    <source>
        <dbReference type="EMBL" id="MFC5813432.1"/>
    </source>
</evidence>
<dbReference type="InterPro" id="IPR014043">
    <property type="entry name" value="Acyl_transferase_dom"/>
</dbReference>
<evidence type="ECO:0000256" key="1">
    <source>
        <dbReference type="ARBA" id="ARBA00022679"/>
    </source>
</evidence>
<evidence type="ECO:0000256" key="2">
    <source>
        <dbReference type="ARBA" id="ARBA00023268"/>
    </source>
</evidence>
<keyword evidence="7" id="KW-1185">Reference proteome</keyword>
<dbReference type="Pfam" id="PF00698">
    <property type="entry name" value="Acyl_transf_1"/>
    <property type="match status" value="1"/>
</dbReference>
<dbReference type="InterPro" id="IPR016039">
    <property type="entry name" value="Thiolase-like"/>
</dbReference>
<proteinExistence type="predicted"/>
<feature type="domain" description="Malonyl-CoA:ACP transacylase (MAT)" evidence="4">
    <location>
        <begin position="146"/>
        <end position="187"/>
    </location>
</feature>
<feature type="region of interest" description="Disordered" evidence="3">
    <location>
        <begin position="1"/>
        <end position="23"/>
    </location>
</feature>
<dbReference type="InterPro" id="IPR001227">
    <property type="entry name" value="Ac_transferase_dom_sf"/>
</dbReference>
<sequence length="187" mass="19934">VELLTESREWPETGRPRRAGVSSFGISGTNVHVVLEQAPEPETPTEPEATPGDRPLAGPTPWTLSAATEAALRDQARRLLEHTAAHPDHTASDIGHSLATTRAALAHRAVVLADSHEDLLTRARALADGTDAPGVVTGTGTKAKTVFVFPGQGSQWVGMAVELLEASPVFAEWMGECERALSEFVDW</sequence>
<dbReference type="Gene3D" id="3.40.366.10">
    <property type="entry name" value="Malonyl-Coenzyme A Acyl Carrier Protein, domain 2"/>
    <property type="match status" value="1"/>
</dbReference>
<dbReference type="PANTHER" id="PTHR43775:SF51">
    <property type="entry name" value="INACTIVE PHENOLPHTHIOCEROL SYNTHESIS POLYKETIDE SYNTHASE TYPE I PKS1-RELATED"/>
    <property type="match status" value="1"/>
</dbReference>
<feature type="compositionally biased region" description="Basic and acidic residues" evidence="3">
    <location>
        <begin position="1"/>
        <end position="15"/>
    </location>
</feature>
<evidence type="ECO:0000313" key="7">
    <source>
        <dbReference type="Proteomes" id="UP001596112"/>
    </source>
</evidence>
<keyword evidence="2" id="KW-0511">Multifunctional enzyme</keyword>
<keyword evidence="1" id="KW-0808">Transferase</keyword>
<organism evidence="6 7">
    <name type="scientific">Streptomyces heilongjiangensis</name>
    <dbReference type="NCBI Taxonomy" id="945052"/>
    <lineage>
        <taxon>Bacteria</taxon>
        <taxon>Bacillati</taxon>
        <taxon>Actinomycetota</taxon>
        <taxon>Actinomycetes</taxon>
        <taxon>Kitasatosporales</taxon>
        <taxon>Streptomycetaceae</taxon>
        <taxon>Streptomyces</taxon>
    </lineage>
</organism>
<feature type="domain" description="Polyketide synthase C-terminal extension" evidence="5">
    <location>
        <begin position="3"/>
        <end position="111"/>
    </location>
</feature>
<dbReference type="InterPro" id="IPR050091">
    <property type="entry name" value="PKS_NRPS_Biosynth_Enz"/>
</dbReference>
<feature type="non-terminal residue" evidence="6">
    <location>
        <position position="187"/>
    </location>
</feature>
<evidence type="ECO:0000259" key="4">
    <source>
        <dbReference type="Pfam" id="PF00698"/>
    </source>
</evidence>
<name>A0ABW1BJQ4_9ACTN</name>
<evidence type="ECO:0000259" key="5">
    <source>
        <dbReference type="Pfam" id="PF16197"/>
    </source>
</evidence>
<dbReference type="InterPro" id="IPR016035">
    <property type="entry name" value="Acyl_Trfase/lysoPLipase"/>
</dbReference>
<protein>
    <submittedName>
        <fullName evidence="6">Ketoacyl-synthetase C-terminal extension domain-containing protein</fullName>
    </submittedName>
</protein>
<dbReference type="InterPro" id="IPR032821">
    <property type="entry name" value="PKS_assoc"/>
</dbReference>
<gene>
    <name evidence="6" type="ORF">ACFQGO_39075</name>
</gene>
<dbReference type="SUPFAM" id="SSF53901">
    <property type="entry name" value="Thiolase-like"/>
    <property type="match status" value="1"/>
</dbReference>
<dbReference type="EMBL" id="JBHSNZ010000130">
    <property type="protein sequence ID" value="MFC5813432.1"/>
    <property type="molecule type" value="Genomic_DNA"/>
</dbReference>
<accession>A0ABW1BJQ4</accession>
<dbReference type="Proteomes" id="UP001596112">
    <property type="component" value="Unassembled WGS sequence"/>
</dbReference>
<comment type="caution">
    <text evidence="6">The sequence shown here is derived from an EMBL/GenBank/DDBJ whole genome shotgun (WGS) entry which is preliminary data.</text>
</comment>
<dbReference type="PANTHER" id="PTHR43775">
    <property type="entry name" value="FATTY ACID SYNTHASE"/>
    <property type="match status" value="1"/>
</dbReference>